<sequence>MDAVPALFYDHLFQVLGYNARHFTKLPGNIGRLAKSFLKEDYEVTVYISEHFYAEYEFSTENYTSGCLPCTDVSQLVNEANHMSLFKIVVFGEPQKSLFESEEERKASLENYKVSREDFQKLLQAFVHANRRKVSIYGLNERNEHTAKDQLANFDAFQKYLLPCHELYCSFSSFGDKLHGFFKAVPSFVAECPALMELCLSWSDTWPPGMTEAAVEFLRTPHSRVLRYATRHVSPEPSKIVSLWMSLETRVPSKRTFEILTKQKLDFLRSFPFAEISRESVKEHSQWANGEIEKHEDENMLKSKFFRLQHPTCAEHCLIVFLAECETKYIHQAMYAPISTEQNFFTRKINEMFFV</sequence>
<accession>A0AA39I9D7</accession>
<dbReference type="AlphaFoldDB" id="A0AA39I9D7"/>
<evidence type="ECO:0000313" key="2">
    <source>
        <dbReference type="Proteomes" id="UP001175271"/>
    </source>
</evidence>
<reference evidence="1" key="1">
    <citation type="submission" date="2023-06" db="EMBL/GenBank/DDBJ databases">
        <title>Genomic analysis of the entomopathogenic nematode Steinernema hermaphroditum.</title>
        <authorList>
            <person name="Schwarz E.M."/>
            <person name="Heppert J.K."/>
            <person name="Baniya A."/>
            <person name="Schwartz H.T."/>
            <person name="Tan C.-H."/>
            <person name="Antoshechkin I."/>
            <person name="Sternberg P.W."/>
            <person name="Goodrich-Blair H."/>
            <person name="Dillman A.R."/>
        </authorList>
    </citation>
    <scope>NUCLEOTIDE SEQUENCE</scope>
    <source>
        <strain evidence="1">PS9179</strain>
        <tissue evidence="1">Whole animal</tissue>
    </source>
</reference>
<keyword evidence="2" id="KW-1185">Reference proteome</keyword>
<dbReference type="EMBL" id="JAUCMV010000002">
    <property type="protein sequence ID" value="KAK0419520.1"/>
    <property type="molecule type" value="Genomic_DNA"/>
</dbReference>
<evidence type="ECO:0000313" key="1">
    <source>
        <dbReference type="EMBL" id="KAK0419520.1"/>
    </source>
</evidence>
<organism evidence="1 2">
    <name type="scientific">Steinernema hermaphroditum</name>
    <dbReference type="NCBI Taxonomy" id="289476"/>
    <lineage>
        <taxon>Eukaryota</taxon>
        <taxon>Metazoa</taxon>
        <taxon>Ecdysozoa</taxon>
        <taxon>Nematoda</taxon>
        <taxon>Chromadorea</taxon>
        <taxon>Rhabditida</taxon>
        <taxon>Tylenchina</taxon>
        <taxon>Panagrolaimomorpha</taxon>
        <taxon>Strongyloidoidea</taxon>
        <taxon>Steinernematidae</taxon>
        <taxon>Steinernema</taxon>
    </lineage>
</organism>
<protein>
    <submittedName>
        <fullName evidence="1">Uncharacterized protein</fullName>
    </submittedName>
</protein>
<gene>
    <name evidence="1" type="ORF">QR680_014187</name>
</gene>
<dbReference type="Proteomes" id="UP001175271">
    <property type="component" value="Unassembled WGS sequence"/>
</dbReference>
<name>A0AA39I9D7_9BILA</name>
<comment type="caution">
    <text evidence="1">The sequence shown here is derived from an EMBL/GenBank/DDBJ whole genome shotgun (WGS) entry which is preliminary data.</text>
</comment>
<proteinExistence type="predicted"/>